<keyword evidence="1" id="KW-1133">Transmembrane helix</keyword>
<dbReference type="AlphaFoldDB" id="A0AAJ1Q8N6"/>
<dbReference type="RefSeq" id="WP_285416540.1">
    <property type="nucleotide sequence ID" value="NZ_JASORJ010000002.1"/>
</dbReference>
<reference evidence="2" key="1">
    <citation type="submission" date="2023-05" db="EMBL/GenBank/DDBJ databases">
        <title>Cataloging the Phylogenetic Diversity of Human Bladder Bacteria.</title>
        <authorList>
            <person name="Du J."/>
        </authorList>
    </citation>
    <scope>NUCLEOTIDE SEQUENCE</scope>
    <source>
        <strain evidence="2">UMB10101</strain>
    </source>
</reference>
<evidence type="ECO:0000313" key="3">
    <source>
        <dbReference type="Proteomes" id="UP001236274"/>
    </source>
</evidence>
<feature type="transmembrane region" description="Helical" evidence="1">
    <location>
        <begin position="74"/>
        <end position="94"/>
    </location>
</feature>
<feature type="transmembrane region" description="Helical" evidence="1">
    <location>
        <begin position="42"/>
        <end position="62"/>
    </location>
</feature>
<dbReference type="Proteomes" id="UP001236274">
    <property type="component" value="Unassembled WGS sequence"/>
</dbReference>
<proteinExistence type="predicted"/>
<evidence type="ECO:0000313" key="2">
    <source>
        <dbReference type="EMBL" id="MDK7356315.1"/>
    </source>
</evidence>
<sequence>MNRFIKLLQMLIGPPCGKHIILSIVFFAFFSWGNAHVQLPGLWFVIVGVILVLSIRIQFYYYFYHLTLPKKHILYAWCTLVVAVPLLLMSMFIYEILFGSEVNDVSRWKQRWPVNATVLPDHFRDPDIVPKGLHPISSRGTIESFYDFTTTIVFEGNREVVKEFEKTVAESSAPGVVITPELFKEGTYKSVADSIFSKGDIQSTYDLLLEDYTKWNLFVWLLYGRQLAGGYYQLEQVPTYGYTVYVMHRESGLDSYVIYFLFSPDRTRVVFYDFIVTH</sequence>
<keyword evidence="1" id="KW-0472">Membrane</keyword>
<feature type="transmembrane region" description="Helical" evidence="1">
    <location>
        <begin position="7"/>
        <end position="30"/>
    </location>
</feature>
<keyword evidence="1" id="KW-0812">Transmembrane</keyword>
<gene>
    <name evidence="2" type="ORF">QP520_01520</name>
</gene>
<dbReference type="EMBL" id="JASORJ010000002">
    <property type="protein sequence ID" value="MDK7356315.1"/>
    <property type="molecule type" value="Genomic_DNA"/>
</dbReference>
<comment type="caution">
    <text evidence="2">The sequence shown here is derived from an EMBL/GenBank/DDBJ whole genome shotgun (WGS) entry which is preliminary data.</text>
</comment>
<organism evidence="2 3">
    <name type="scientific">Veillonella atypica</name>
    <dbReference type="NCBI Taxonomy" id="39777"/>
    <lineage>
        <taxon>Bacteria</taxon>
        <taxon>Bacillati</taxon>
        <taxon>Bacillota</taxon>
        <taxon>Negativicutes</taxon>
        <taxon>Veillonellales</taxon>
        <taxon>Veillonellaceae</taxon>
        <taxon>Veillonella</taxon>
    </lineage>
</organism>
<evidence type="ECO:0000256" key="1">
    <source>
        <dbReference type="SAM" id="Phobius"/>
    </source>
</evidence>
<protein>
    <submittedName>
        <fullName evidence="2">Uncharacterized protein</fullName>
    </submittedName>
</protein>
<name>A0AAJ1Q8N6_9FIRM</name>
<accession>A0AAJ1Q8N6</accession>